<dbReference type="KEGG" id="tdn:Suden_0689"/>
<dbReference type="AlphaFoldDB" id="Q30SR3"/>
<dbReference type="EMBL" id="CP000153">
    <property type="protein sequence ID" value="ABB43968.1"/>
    <property type="molecule type" value="Genomic_DNA"/>
</dbReference>
<gene>
    <name evidence="1" type="ordered locus">Suden_0689</name>
</gene>
<sequence>MKILTFVGKTPSDALKKAKMSPNYAQMLHIDTKEIQKKSLGRDALYEIIMGIESEGEQTYQKNSSTIKDGRPLTQKSADVLYDISYAAKQISKIAEVKDPLYGYKEQSSQNNSSMCHLQKLMLLVDN</sequence>
<keyword evidence="2" id="KW-1185">Reference proteome</keyword>
<accession>Q30SR3</accession>
<evidence type="ECO:0000313" key="2">
    <source>
        <dbReference type="Proteomes" id="UP000002714"/>
    </source>
</evidence>
<dbReference type="OrthoDB" id="9778554at2"/>
<dbReference type="Proteomes" id="UP000002714">
    <property type="component" value="Chromosome"/>
</dbReference>
<dbReference type="RefSeq" id="WP_011372322.1">
    <property type="nucleotide sequence ID" value="NC_007575.1"/>
</dbReference>
<organism evidence="1 2">
    <name type="scientific">Sulfurimonas denitrificans (strain ATCC 33889 / DSM 1251)</name>
    <name type="common">Thiomicrospira denitrificans (strain ATCC 33889 / DSM 1251)</name>
    <dbReference type="NCBI Taxonomy" id="326298"/>
    <lineage>
        <taxon>Bacteria</taxon>
        <taxon>Pseudomonadati</taxon>
        <taxon>Campylobacterota</taxon>
        <taxon>Epsilonproteobacteria</taxon>
        <taxon>Campylobacterales</taxon>
        <taxon>Sulfurimonadaceae</taxon>
        <taxon>Sulfurimonas</taxon>
    </lineage>
</organism>
<evidence type="ECO:0000313" key="1">
    <source>
        <dbReference type="EMBL" id="ABB43968.1"/>
    </source>
</evidence>
<dbReference type="eggNOG" id="COG1419">
    <property type="taxonomic scope" value="Bacteria"/>
</dbReference>
<protein>
    <submittedName>
        <fullName evidence="1">Uncharacterized protein</fullName>
    </submittedName>
</protein>
<reference evidence="1 2" key="1">
    <citation type="journal article" date="2008" name="Appl. Environ. Microbiol.">
        <title>Genome of the epsilonproteobacterial chemolithoautotroph Sulfurimonas denitrificans.</title>
        <authorList>
            <person name="Sievert S.M."/>
            <person name="Scott K.M."/>
            <person name="Klotz M.G."/>
            <person name="Chain P.S.G."/>
            <person name="Hauser L.J."/>
            <person name="Hemp J."/>
            <person name="Huegler M."/>
            <person name="Land M."/>
            <person name="Lapidus A."/>
            <person name="Larimer F.W."/>
            <person name="Lucas S."/>
            <person name="Malfatti S.A."/>
            <person name="Meyer F."/>
            <person name="Paulsen I.T."/>
            <person name="Ren Q."/>
            <person name="Simon J."/>
            <person name="Bailey K."/>
            <person name="Diaz E."/>
            <person name="Fitzpatrick K.A."/>
            <person name="Glover B."/>
            <person name="Gwatney N."/>
            <person name="Korajkic A."/>
            <person name="Long A."/>
            <person name="Mobberley J.M."/>
            <person name="Pantry S.N."/>
            <person name="Pazder G."/>
            <person name="Peterson S."/>
            <person name="Quintanilla J.D."/>
            <person name="Sprinkle R."/>
            <person name="Stephens J."/>
            <person name="Thomas P."/>
            <person name="Vaughn R."/>
            <person name="Weber M.J."/>
            <person name="Wooten L.L."/>
        </authorList>
    </citation>
    <scope>NUCLEOTIDE SEQUENCE [LARGE SCALE GENOMIC DNA]</scope>
    <source>
        <strain evidence="2">ATCC 33889 / DSM 1251</strain>
    </source>
</reference>
<proteinExistence type="predicted"/>
<name>Q30SR3_SULDN</name>
<dbReference type="HOGENOM" id="CLU_1969390_0_0_7"/>
<dbReference type="STRING" id="326298.Suden_0689"/>